<dbReference type="eggNOG" id="COG5285">
    <property type="taxonomic scope" value="Bacteria"/>
</dbReference>
<dbReference type="PANTHER" id="PTHR31630:SF6">
    <property type="entry name" value="PHYTANOYL-COA DIOXYGENASE-RELATED"/>
    <property type="match status" value="1"/>
</dbReference>
<dbReference type="PANTHER" id="PTHR31630">
    <property type="entry name" value="PHYTANOYL-COA DIOXYGENASE-RELATED-RELATED"/>
    <property type="match status" value="1"/>
</dbReference>
<dbReference type="AlphaFoldDB" id="M7XJJ2"/>
<dbReference type="Pfam" id="PF05721">
    <property type="entry name" value="PhyH"/>
    <property type="match status" value="1"/>
</dbReference>
<dbReference type="InterPro" id="IPR008775">
    <property type="entry name" value="Phytyl_CoA_dOase-like"/>
</dbReference>
<accession>M7XJJ2</accession>
<dbReference type="GO" id="GO:0016706">
    <property type="term" value="F:2-oxoglutarate-dependent dioxygenase activity"/>
    <property type="evidence" value="ECO:0007669"/>
    <property type="project" value="UniProtKB-ARBA"/>
</dbReference>
<protein>
    <recommendedName>
        <fullName evidence="4">Phytanoyl-CoA dioxygenase</fullName>
    </recommendedName>
</protein>
<name>M7XJJ2_9BACT</name>
<dbReference type="STRING" id="1239962.C943_02870"/>
<dbReference type="InParanoid" id="M7XJJ2"/>
<feature type="compositionally biased region" description="Low complexity" evidence="1">
    <location>
        <begin position="23"/>
        <end position="35"/>
    </location>
</feature>
<dbReference type="Proteomes" id="UP000010953">
    <property type="component" value="Unassembled WGS sequence"/>
</dbReference>
<keyword evidence="3" id="KW-1185">Reference proteome</keyword>
<dbReference type="Gene3D" id="2.60.120.620">
    <property type="entry name" value="q2cbj1_9rhob like domain"/>
    <property type="match status" value="1"/>
</dbReference>
<organism evidence="2 3">
    <name type="scientific">Mariniradius saccharolyticus AK6</name>
    <dbReference type="NCBI Taxonomy" id="1239962"/>
    <lineage>
        <taxon>Bacteria</taxon>
        <taxon>Pseudomonadati</taxon>
        <taxon>Bacteroidota</taxon>
        <taxon>Cytophagia</taxon>
        <taxon>Cytophagales</taxon>
        <taxon>Cyclobacteriaceae</taxon>
        <taxon>Mariniradius</taxon>
    </lineage>
</organism>
<evidence type="ECO:0000313" key="2">
    <source>
        <dbReference type="EMBL" id="EMS34979.1"/>
    </source>
</evidence>
<feature type="region of interest" description="Disordered" evidence="1">
    <location>
        <begin position="14"/>
        <end position="35"/>
    </location>
</feature>
<evidence type="ECO:0000313" key="3">
    <source>
        <dbReference type="Proteomes" id="UP000010953"/>
    </source>
</evidence>
<proteinExistence type="predicted"/>
<reference evidence="2" key="1">
    <citation type="submission" date="2013-01" db="EMBL/GenBank/DDBJ databases">
        <title>Genome assembly of Mariniradius saccharolyticus AK6.</title>
        <authorList>
            <person name="Vaidya B."/>
            <person name="Khatri I."/>
            <person name="Tanuku N.R.S."/>
            <person name="Subramanian S."/>
            <person name="Pinnaka A."/>
        </authorList>
    </citation>
    <scope>NUCLEOTIDE SEQUENCE [LARGE SCALE GENOMIC DNA]</scope>
    <source>
        <strain evidence="2">AK6</strain>
    </source>
</reference>
<sequence>MDGNAGISLIFRNIKNPKPMNPNSPDSNYSISKSSNSGFLDRSQAGFLRLLQKEDWDFWKENGYVVIPGVIPKKQAARTADFLWDYEGKDPKNPDTWYRKTVPDMEMSELVNTGMVEVYHHQYLWDNRQNPKVHAAFADIWGTEKLWVTIDRANLNFPIRKDYQYKGFIHWDYDPVTKPQNVQGVLALNDQLDENMGGFQCIPEIYRDFESWRETQPADWKYFQPDVSGQRLTKVPLQAGDLLIFHSQLPHGIRENRSPDKVRIAQYISMMPAEPENQALRDWRIQSWQNREALKGYAFPGDPMQREKRFPVAELSDLGKKLLGLEDWEP</sequence>
<dbReference type="EMBL" id="AMZY02000003">
    <property type="protein sequence ID" value="EMS34979.1"/>
    <property type="molecule type" value="Genomic_DNA"/>
</dbReference>
<evidence type="ECO:0000256" key="1">
    <source>
        <dbReference type="SAM" id="MobiDB-lite"/>
    </source>
</evidence>
<comment type="caution">
    <text evidence="2">The sequence shown here is derived from an EMBL/GenBank/DDBJ whole genome shotgun (WGS) entry which is preliminary data.</text>
</comment>
<evidence type="ECO:0008006" key="4">
    <source>
        <dbReference type="Google" id="ProtNLM"/>
    </source>
</evidence>
<gene>
    <name evidence="2" type="ORF">C943_02870</name>
</gene>
<dbReference type="SUPFAM" id="SSF51197">
    <property type="entry name" value="Clavaminate synthase-like"/>
    <property type="match status" value="1"/>
</dbReference>